<proteinExistence type="predicted"/>
<feature type="compositionally biased region" description="Polar residues" evidence="1">
    <location>
        <begin position="251"/>
        <end position="263"/>
    </location>
</feature>
<dbReference type="Proteomes" id="UP000053237">
    <property type="component" value="Unassembled WGS sequence"/>
</dbReference>
<protein>
    <submittedName>
        <fullName evidence="2">Uncharacterized protein</fullName>
    </submittedName>
</protein>
<dbReference type="InParanoid" id="A0A024GD37"/>
<sequence>MSRVCGHQGFQSFASQVCVTAKPGNDVSKGAQKYSEIGTTIMLSPSHNRLGKHNYESLASRDFTRSNGLSNPHNNARTQDLSQNKPFLARTTHQVDFTNSVMKYDCYTSVSIDDWKDIFECVSESCGRLPYKSGSVLRVVKEGLSSKYFCNEASLPADSTLIRHIAELYQDFFTRHPNLIQQSEISWEAFSEATKHINEFLKHDGKQQARKEGFPQTALSSAASSSSYQLDYGKYGEKPSERPYTRRRGMDSTTNDLNSGTPKSTYHIPGYGGFIPHGTRNHTAMAHAEAEQSRTSVESSRICCKENLPGYTGHQPTDSSNYRGVSLAGSDQNTTNGYYYRAHFPIEDCEQSIESLGQETPLLKHCVMNPFLIFDVSACVGTNDPNMALSTIKSMVMSGAHFPSDLFYEEMIEKMQSLGNFSFEHAVSLQNLLTRCYEKTVESSGRNFTIPHQWDRIIIVLESLCERPIDELWRRNLLVIQFYVSCLWTDYLQHKRLIRQNISDHTPQILALVQKNAYPNGREIDCRSSQFSSGELKNSCNNNVILLTIDLIVGFWQRVYDNKDTTGFFQLEKEEACYSAVRLLEMLYSCTVEIDSTIQHVVACLEKLGSAAKITLMNSIQSPDLKCGLATTLIGLNTSARHKNVEWLDSNAIGRMHQIDGNGEEQHGNTTHIDRYSWSHLDTYMNMPPRTAFGKLLSVIIENQQL</sequence>
<evidence type="ECO:0000313" key="2">
    <source>
        <dbReference type="EMBL" id="CCI44412.1"/>
    </source>
</evidence>
<dbReference type="EMBL" id="CAIX01000070">
    <property type="protein sequence ID" value="CCI44412.1"/>
    <property type="molecule type" value="Genomic_DNA"/>
</dbReference>
<feature type="compositionally biased region" description="Basic and acidic residues" evidence="1">
    <location>
        <begin position="234"/>
        <end position="250"/>
    </location>
</feature>
<keyword evidence="3" id="KW-1185">Reference proteome</keyword>
<evidence type="ECO:0000313" key="3">
    <source>
        <dbReference type="Proteomes" id="UP000053237"/>
    </source>
</evidence>
<name>A0A024GD37_9STRA</name>
<dbReference type="OrthoDB" id="62912at2759"/>
<reference evidence="2 3" key="1">
    <citation type="submission" date="2012-05" db="EMBL/GenBank/DDBJ databases">
        <title>Recombination and specialization in a pathogen metapopulation.</title>
        <authorList>
            <person name="Gardiner A."/>
            <person name="Kemen E."/>
            <person name="Schultz-Larsen T."/>
            <person name="MacLean D."/>
            <person name="Van Oosterhout C."/>
            <person name="Jones J.D.G."/>
        </authorList>
    </citation>
    <scope>NUCLEOTIDE SEQUENCE [LARGE SCALE GENOMIC DNA]</scope>
    <source>
        <strain evidence="2 3">Ac Nc2</strain>
    </source>
</reference>
<feature type="region of interest" description="Disordered" evidence="1">
    <location>
        <begin position="230"/>
        <end position="263"/>
    </location>
</feature>
<dbReference type="AlphaFoldDB" id="A0A024GD37"/>
<accession>A0A024GD37</accession>
<gene>
    <name evidence="2" type="ORF">BN9_052210</name>
</gene>
<organism evidence="2 3">
    <name type="scientific">Albugo candida</name>
    <dbReference type="NCBI Taxonomy" id="65357"/>
    <lineage>
        <taxon>Eukaryota</taxon>
        <taxon>Sar</taxon>
        <taxon>Stramenopiles</taxon>
        <taxon>Oomycota</taxon>
        <taxon>Peronosporomycetes</taxon>
        <taxon>Albuginales</taxon>
        <taxon>Albuginaceae</taxon>
        <taxon>Albugo</taxon>
    </lineage>
</organism>
<comment type="caution">
    <text evidence="2">The sequence shown here is derived from an EMBL/GenBank/DDBJ whole genome shotgun (WGS) entry which is preliminary data.</text>
</comment>
<evidence type="ECO:0000256" key="1">
    <source>
        <dbReference type="SAM" id="MobiDB-lite"/>
    </source>
</evidence>